<evidence type="ECO:0000313" key="1">
    <source>
        <dbReference type="EMBL" id="MBS9525912.1"/>
    </source>
</evidence>
<sequence>MNSNANKVLIKLKDKTDSGEPIVLAGQTSTSIDFTNDVREYTSKTTVDANGVPVRRYLPTRFGATISIESLYDPTGTLTNGDILEMCYNQVAVDFLLGNDESGSKVIKGAGFISSASASFGMDETSSSSFTLQVDGGITFETVA</sequence>
<accession>A0AAP2CQ74</accession>
<dbReference type="Proteomes" id="UP001319104">
    <property type="component" value="Unassembled WGS sequence"/>
</dbReference>
<comment type="caution">
    <text evidence="1">The sequence shown here is derived from an EMBL/GenBank/DDBJ whole genome shotgun (WGS) entry which is preliminary data.</text>
</comment>
<dbReference type="AlphaFoldDB" id="A0AAP2CQ74"/>
<proteinExistence type="predicted"/>
<dbReference type="Pfam" id="PF06199">
    <property type="entry name" value="Phage_tail_2"/>
    <property type="match status" value="1"/>
</dbReference>
<dbReference type="InterPro" id="IPR011855">
    <property type="entry name" value="Phgtail_TP901_1"/>
</dbReference>
<organism evidence="1 2">
    <name type="scientific">Litoribacter ruber</name>
    <dbReference type="NCBI Taxonomy" id="702568"/>
    <lineage>
        <taxon>Bacteria</taxon>
        <taxon>Pseudomonadati</taxon>
        <taxon>Bacteroidota</taxon>
        <taxon>Cytophagia</taxon>
        <taxon>Cytophagales</taxon>
        <taxon>Cyclobacteriaceae</taxon>
        <taxon>Litoribacter</taxon>
    </lineage>
</organism>
<reference evidence="1 2" key="1">
    <citation type="submission" date="2021-05" db="EMBL/GenBank/DDBJ databases">
        <authorList>
            <person name="Zhang Z.D."/>
            <person name="Osman G."/>
        </authorList>
    </citation>
    <scope>NUCLEOTIDE SEQUENCE [LARGE SCALE GENOMIC DNA]</scope>
    <source>
        <strain evidence="1 2">KCTC 32217</strain>
    </source>
</reference>
<evidence type="ECO:0008006" key="3">
    <source>
        <dbReference type="Google" id="ProtNLM"/>
    </source>
</evidence>
<dbReference type="RefSeq" id="WP_213946772.1">
    <property type="nucleotide sequence ID" value="NZ_JAHCMY010000024.1"/>
</dbReference>
<protein>
    <recommendedName>
        <fullName evidence="3">Phage tail protein</fullName>
    </recommendedName>
</protein>
<keyword evidence="2" id="KW-1185">Reference proteome</keyword>
<evidence type="ECO:0000313" key="2">
    <source>
        <dbReference type="Proteomes" id="UP001319104"/>
    </source>
</evidence>
<gene>
    <name evidence="1" type="ORF">KI659_17965</name>
</gene>
<name>A0AAP2CQ74_9BACT</name>
<dbReference type="EMBL" id="JAHCMY010000024">
    <property type="protein sequence ID" value="MBS9525912.1"/>
    <property type="molecule type" value="Genomic_DNA"/>
</dbReference>